<dbReference type="Proteomes" id="UP000199354">
    <property type="component" value="Unassembled WGS sequence"/>
</dbReference>
<proteinExistence type="predicted"/>
<organism evidence="1 2">
    <name type="scientific">Flavobacterium caeni</name>
    <dbReference type="NCBI Taxonomy" id="490189"/>
    <lineage>
        <taxon>Bacteria</taxon>
        <taxon>Pseudomonadati</taxon>
        <taxon>Bacteroidota</taxon>
        <taxon>Flavobacteriia</taxon>
        <taxon>Flavobacteriales</taxon>
        <taxon>Flavobacteriaceae</taxon>
        <taxon>Flavobacterium</taxon>
    </lineage>
</organism>
<reference evidence="1 2" key="1">
    <citation type="submission" date="2016-10" db="EMBL/GenBank/DDBJ databases">
        <authorList>
            <person name="de Groot N.N."/>
        </authorList>
    </citation>
    <scope>NUCLEOTIDE SEQUENCE [LARGE SCALE GENOMIC DNA]</scope>
    <source>
        <strain evidence="1 2">CGMCC 1.7031</strain>
    </source>
</reference>
<sequence length="160" mass="19184">MVKSTSEILAFKILNRNVNNVWINWAIEMLMAGFDSENLLYLAGENEQTNQFELQKIADRALNELKLDYSDREIVIENYICYLLDEAILEKRSYESVLKNLKDLCIELDYESSLYDFYSLYFAQDDLKYSTHQWYWENANRENINQIIKDYFYKRKASCT</sequence>
<keyword evidence="2" id="KW-1185">Reference proteome</keyword>
<evidence type="ECO:0000313" key="1">
    <source>
        <dbReference type="EMBL" id="SCY99788.1"/>
    </source>
</evidence>
<evidence type="ECO:0000313" key="2">
    <source>
        <dbReference type="Proteomes" id="UP000199354"/>
    </source>
</evidence>
<accession>A0A1G5KIB0</accession>
<dbReference type="EMBL" id="FMVF01000037">
    <property type="protein sequence ID" value="SCY99788.1"/>
    <property type="molecule type" value="Genomic_DNA"/>
</dbReference>
<dbReference type="AlphaFoldDB" id="A0A1G5KIB0"/>
<protein>
    <submittedName>
        <fullName evidence="1">Uncharacterized protein</fullName>
    </submittedName>
</protein>
<name>A0A1G5KIB0_9FLAO</name>
<gene>
    <name evidence="1" type="ORF">SAMN02927903_03302</name>
</gene>